<organism evidence="2 3">
    <name type="scientific">Rubricella aquisinus</name>
    <dbReference type="NCBI Taxonomy" id="2028108"/>
    <lineage>
        <taxon>Bacteria</taxon>
        <taxon>Pseudomonadati</taxon>
        <taxon>Pseudomonadota</taxon>
        <taxon>Alphaproteobacteria</taxon>
        <taxon>Rhodobacterales</taxon>
        <taxon>Paracoccaceae</taxon>
        <taxon>Rubricella</taxon>
    </lineage>
</organism>
<name>A0A840WLS4_9RHOB</name>
<accession>A0A840WLS4</accession>
<protein>
    <recommendedName>
        <fullName evidence="4">Lipoprotein</fullName>
    </recommendedName>
</protein>
<feature type="signal peptide" evidence="1">
    <location>
        <begin position="1"/>
        <end position="23"/>
    </location>
</feature>
<gene>
    <name evidence="2" type="ORF">FHS89_002029</name>
</gene>
<evidence type="ECO:0008006" key="4">
    <source>
        <dbReference type="Google" id="ProtNLM"/>
    </source>
</evidence>
<evidence type="ECO:0000313" key="2">
    <source>
        <dbReference type="EMBL" id="MBB5516009.1"/>
    </source>
</evidence>
<feature type="chain" id="PRO_5032875895" description="Lipoprotein" evidence="1">
    <location>
        <begin position="24"/>
        <end position="151"/>
    </location>
</feature>
<proteinExistence type="predicted"/>
<dbReference type="AlphaFoldDB" id="A0A840WLS4"/>
<dbReference type="PROSITE" id="PS51257">
    <property type="entry name" value="PROKAR_LIPOPROTEIN"/>
    <property type="match status" value="1"/>
</dbReference>
<dbReference type="Proteomes" id="UP000553766">
    <property type="component" value="Unassembled WGS sequence"/>
</dbReference>
<keyword evidence="3" id="KW-1185">Reference proteome</keyword>
<keyword evidence="1" id="KW-0732">Signal</keyword>
<evidence type="ECO:0000313" key="3">
    <source>
        <dbReference type="Proteomes" id="UP000553766"/>
    </source>
</evidence>
<comment type="caution">
    <text evidence="2">The sequence shown here is derived from an EMBL/GenBank/DDBJ whole genome shotgun (WGS) entry which is preliminary data.</text>
</comment>
<sequence>MFKLHAPRYILAALGIGILSACATSDVSGTAQIDETFSVNTLGWGGDDGAAIFTKAQPTADGMTLLCAAARYTPGANNGRVTKEFLAKTSLQTEDGGVITPNLSFASIRSVSNPNSVSGRAAHCTNLEVEWQPEFGNEHEIVLIGGNRVRF</sequence>
<reference evidence="2 3" key="1">
    <citation type="submission" date="2020-08" db="EMBL/GenBank/DDBJ databases">
        <title>Genomic Encyclopedia of Type Strains, Phase IV (KMG-IV): sequencing the most valuable type-strain genomes for metagenomic binning, comparative biology and taxonomic classification.</title>
        <authorList>
            <person name="Goeker M."/>
        </authorList>
    </citation>
    <scope>NUCLEOTIDE SEQUENCE [LARGE SCALE GENOMIC DNA]</scope>
    <source>
        <strain evidence="2 3">DSM 103377</strain>
    </source>
</reference>
<dbReference type="RefSeq" id="WP_184011194.1">
    <property type="nucleotide sequence ID" value="NZ_JACIJS010000005.1"/>
</dbReference>
<dbReference type="EMBL" id="JACIJS010000005">
    <property type="protein sequence ID" value="MBB5516009.1"/>
    <property type="molecule type" value="Genomic_DNA"/>
</dbReference>
<evidence type="ECO:0000256" key="1">
    <source>
        <dbReference type="SAM" id="SignalP"/>
    </source>
</evidence>